<comment type="catalytic activity">
    <reaction evidence="6">
        <text>hydrogencarbonate + H(+) = CO2 + H2O</text>
        <dbReference type="Rhea" id="RHEA:10748"/>
        <dbReference type="ChEBI" id="CHEBI:15377"/>
        <dbReference type="ChEBI" id="CHEBI:15378"/>
        <dbReference type="ChEBI" id="CHEBI:16526"/>
        <dbReference type="ChEBI" id="CHEBI:17544"/>
        <dbReference type="EC" id="4.2.1.1"/>
    </reaction>
</comment>
<dbReference type="CDD" id="cd00883">
    <property type="entry name" value="beta_CA_cladeA"/>
    <property type="match status" value="1"/>
</dbReference>
<dbReference type="PROSITE" id="PS00704">
    <property type="entry name" value="PROK_CO2_ANHYDRASE_1"/>
    <property type="match status" value="1"/>
</dbReference>
<sequence length="212" mass="23523">MNEIEQLMLYNRAWAVEQIAGDPEYFNRQVNDQTPAFLWIGCSDSRVAPDQLTQAAPGGLFIHRNIANLVRPDDGNLMAVMDFAIGSLKIDRIVVCGHYGCGGIKSALEGPGPGPLGDWLQHAVKVYDDHRAEIDSMPDSQARSNRLVECNVRDQLLHVADSAPVRAAWAEGRDLVLHGWVYDLRDGLLNSLLEIRRDTDLADVARPDRVLV</sequence>
<organism evidence="8 9">
    <name type="scientific">Sandarakinorhabdus fusca</name>
    <dbReference type="NCBI Taxonomy" id="1439888"/>
    <lineage>
        <taxon>Bacteria</taxon>
        <taxon>Pseudomonadati</taxon>
        <taxon>Pseudomonadota</taxon>
        <taxon>Alphaproteobacteria</taxon>
        <taxon>Sphingomonadales</taxon>
        <taxon>Sphingosinicellaceae</taxon>
        <taxon>Sandarakinorhabdus</taxon>
    </lineage>
</organism>
<evidence type="ECO:0000256" key="2">
    <source>
        <dbReference type="ARBA" id="ARBA00012925"/>
    </source>
</evidence>
<dbReference type="AlphaFoldDB" id="A0A7C9LEN2"/>
<keyword evidence="3 7" id="KW-0479">Metal-binding</keyword>
<dbReference type="EC" id="4.2.1.1" evidence="2"/>
<comment type="cofactor">
    <cofactor evidence="7">
        <name>Zn(2+)</name>
        <dbReference type="ChEBI" id="CHEBI:29105"/>
    </cofactor>
    <text evidence="7">Binds 1 zinc ion per subunit.</text>
</comment>
<evidence type="ECO:0000256" key="4">
    <source>
        <dbReference type="ARBA" id="ARBA00022833"/>
    </source>
</evidence>
<dbReference type="InterPro" id="IPR015892">
    <property type="entry name" value="Carbonic_anhydrase_CS"/>
</dbReference>
<dbReference type="GO" id="GO:0008270">
    <property type="term" value="F:zinc ion binding"/>
    <property type="evidence" value="ECO:0007669"/>
    <property type="project" value="InterPro"/>
</dbReference>
<comment type="similarity">
    <text evidence="1">Belongs to the beta-class carbonic anhydrase family.</text>
</comment>
<dbReference type="SUPFAM" id="SSF53056">
    <property type="entry name" value="beta-carbonic anhydrase, cab"/>
    <property type="match status" value="1"/>
</dbReference>
<evidence type="ECO:0000313" key="8">
    <source>
        <dbReference type="EMBL" id="MQT16067.1"/>
    </source>
</evidence>
<dbReference type="GO" id="GO:0004089">
    <property type="term" value="F:carbonate dehydratase activity"/>
    <property type="evidence" value="ECO:0007669"/>
    <property type="project" value="UniProtKB-EC"/>
</dbReference>
<dbReference type="PANTHER" id="PTHR11002:SF76">
    <property type="entry name" value="CARBONIC ANHYDRASE"/>
    <property type="match status" value="1"/>
</dbReference>
<dbReference type="PANTHER" id="PTHR11002">
    <property type="entry name" value="CARBONIC ANHYDRASE"/>
    <property type="match status" value="1"/>
</dbReference>
<evidence type="ECO:0000256" key="1">
    <source>
        <dbReference type="ARBA" id="ARBA00006217"/>
    </source>
</evidence>
<dbReference type="InterPro" id="IPR036874">
    <property type="entry name" value="Carbonic_anhydrase_sf"/>
</dbReference>
<dbReference type="Gene3D" id="3.40.1050.10">
    <property type="entry name" value="Carbonic anhydrase"/>
    <property type="match status" value="1"/>
</dbReference>
<dbReference type="RefSeq" id="WP_152576508.1">
    <property type="nucleotide sequence ID" value="NZ_JAATJI010000001.1"/>
</dbReference>
<dbReference type="GO" id="GO:0071244">
    <property type="term" value="P:cellular response to carbon dioxide"/>
    <property type="evidence" value="ECO:0007669"/>
    <property type="project" value="TreeGrafter"/>
</dbReference>
<feature type="binding site" evidence="7">
    <location>
        <position position="44"/>
    </location>
    <ligand>
        <name>Zn(2+)</name>
        <dbReference type="ChEBI" id="CHEBI:29105"/>
    </ligand>
</feature>
<evidence type="ECO:0000256" key="3">
    <source>
        <dbReference type="ARBA" id="ARBA00022723"/>
    </source>
</evidence>
<proteinExistence type="inferred from homology"/>
<evidence type="ECO:0000256" key="7">
    <source>
        <dbReference type="PIRSR" id="PIRSR601765-1"/>
    </source>
</evidence>
<dbReference type="SMART" id="SM00947">
    <property type="entry name" value="Pro_CA"/>
    <property type="match status" value="1"/>
</dbReference>
<gene>
    <name evidence="8" type="ORF">F3168_02165</name>
</gene>
<keyword evidence="5" id="KW-0456">Lyase</keyword>
<feature type="binding site" evidence="7">
    <location>
        <position position="42"/>
    </location>
    <ligand>
        <name>Zn(2+)</name>
        <dbReference type="ChEBI" id="CHEBI:29105"/>
    </ligand>
</feature>
<dbReference type="OrthoDB" id="9797527at2"/>
<evidence type="ECO:0000313" key="9">
    <source>
        <dbReference type="Proteomes" id="UP000481327"/>
    </source>
</evidence>
<evidence type="ECO:0000256" key="6">
    <source>
        <dbReference type="ARBA" id="ARBA00048348"/>
    </source>
</evidence>
<feature type="binding site" evidence="7">
    <location>
        <position position="98"/>
    </location>
    <ligand>
        <name>Zn(2+)</name>
        <dbReference type="ChEBI" id="CHEBI:29105"/>
    </ligand>
</feature>
<keyword evidence="4 7" id="KW-0862">Zinc</keyword>
<dbReference type="GO" id="GO:0015976">
    <property type="term" value="P:carbon utilization"/>
    <property type="evidence" value="ECO:0007669"/>
    <property type="project" value="InterPro"/>
</dbReference>
<evidence type="ECO:0000256" key="5">
    <source>
        <dbReference type="ARBA" id="ARBA00023239"/>
    </source>
</evidence>
<accession>A0A7C9LEN2</accession>
<protein>
    <recommendedName>
        <fullName evidence="2">carbonic anhydrase</fullName>
        <ecNumber evidence="2">4.2.1.1</ecNumber>
    </recommendedName>
</protein>
<dbReference type="EMBL" id="WIOL01000001">
    <property type="protein sequence ID" value="MQT16067.1"/>
    <property type="molecule type" value="Genomic_DNA"/>
</dbReference>
<comment type="caution">
    <text evidence="8">The sequence shown here is derived from an EMBL/GenBank/DDBJ whole genome shotgun (WGS) entry which is preliminary data.</text>
</comment>
<feature type="binding site" evidence="7">
    <location>
        <position position="101"/>
    </location>
    <ligand>
        <name>Zn(2+)</name>
        <dbReference type="ChEBI" id="CHEBI:29105"/>
    </ligand>
</feature>
<dbReference type="Proteomes" id="UP000481327">
    <property type="component" value="Unassembled WGS sequence"/>
</dbReference>
<keyword evidence="9" id="KW-1185">Reference proteome</keyword>
<reference evidence="8 9" key="1">
    <citation type="submission" date="2019-09" db="EMBL/GenBank/DDBJ databases">
        <title>Polymorphobacter sp. isolated from a lake in China.</title>
        <authorList>
            <person name="Liu Z."/>
        </authorList>
    </citation>
    <scope>NUCLEOTIDE SEQUENCE [LARGE SCALE GENOMIC DNA]</scope>
    <source>
        <strain evidence="8 9">D40P</strain>
    </source>
</reference>
<dbReference type="InterPro" id="IPR001765">
    <property type="entry name" value="Carbonic_anhydrase"/>
</dbReference>
<name>A0A7C9LEN2_9SPHN</name>
<dbReference type="Pfam" id="PF00484">
    <property type="entry name" value="Pro_CA"/>
    <property type="match status" value="1"/>
</dbReference>
<dbReference type="GO" id="GO:0034599">
    <property type="term" value="P:cellular response to oxidative stress"/>
    <property type="evidence" value="ECO:0007669"/>
    <property type="project" value="TreeGrafter"/>
</dbReference>